<feature type="chain" id="PRO_5038419025" description="Gram-positive signal peptide protein, YSIRK family" evidence="2">
    <location>
        <begin position="29"/>
        <end position="136"/>
    </location>
</feature>
<feature type="signal peptide" evidence="2">
    <location>
        <begin position="1"/>
        <end position="28"/>
    </location>
</feature>
<organism evidence="3 4">
    <name type="scientific">Corynebacterium genitalium ATCC 33030</name>
    <dbReference type="NCBI Taxonomy" id="585529"/>
    <lineage>
        <taxon>Bacteria</taxon>
        <taxon>Bacillati</taxon>
        <taxon>Actinomycetota</taxon>
        <taxon>Actinomycetes</taxon>
        <taxon>Mycobacteriales</taxon>
        <taxon>Corynebacteriaceae</taxon>
        <taxon>Corynebacterium</taxon>
    </lineage>
</organism>
<gene>
    <name evidence="3" type="ORF">HMPREF0291_10229</name>
</gene>
<keyword evidence="4" id="KW-1185">Reference proteome</keyword>
<comment type="caution">
    <text evidence="3">The sequence shown here is derived from an EMBL/GenBank/DDBJ whole genome shotgun (WGS) entry which is preliminary data.</text>
</comment>
<proteinExistence type="predicted"/>
<evidence type="ECO:0000313" key="3">
    <source>
        <dbReference type="EMBL" id="EFK54971.1"/>
    </source>
</evidence>
<reference evidence="3" key="1">
    <citation type="submission" date="2010-06" db="EMBL/GenBank/DDBJ databases">
        <authorList>
            <person name="Muzny D."/>
            <person name="Qin X."/>
            <person name="Buhay C."/>
            <person name="Dugan-Rocha S."/>
            <person name="Ding Y."/>
            <person name="Chen G."/>
            <person name="Hawes A."/>
            <person name="Holder M."/>
            <person name="Jhangiani S."/>
            <person name="Johnson A."/>
            <person name="Khan Z."/>
            <person name="Li Z."/>
            <person name="Liu W."/>
            <person name="Liu X."/>
            <person name="Perez L."/>
            <person name="Shen H."/>
            <person name="Wang Q."/>
            <person name="Watt J."/>
            <person name="Xi L."/>
            <person name="Xin Y."/>
            <person name="Zhou J."/>
            <person name="Deng J."/>
            <person name="Jiang H."/>
            <person name="Liu Y."/>
            <person name="Qu J."/>
            <person name="Song X.-Z."/>
            <person name="Zhang L."/>
            <person name="Villasana D."/>
            <person name="Johnson A."/>
            <person name="Liu J."/>
            <person name="Liyanage D."/>
            <person name="Lorensuhewa L."/>
            <person name="Robinson T."/>
            <person name="Song A."/>
            <person name="Song B.-B."/>
            <person name="Dinh H."/>
            <person name="Thornton R."/>
            <person name="Coyle M."/>
            <person name="Francisco L."/>
            <person name="Jackson L."/>
            <person name="Javaid M."/>
            <person name="Korchina V."/>
            <person name="Kovar C."/>
            <person name="Mata R."/>
            <person name="Mathew T."/>
            <person name="Ngo R."/>
            <person name="Nguyen L."/>
            <person name="Nguyen N."/>
            <person name="Okwuonu G."/>
            <person name="Ongeri F."/>
            <person name="Pham C."/>
            <person name="Simmons D."/>
            <person name="Wilczek-Boney K."/>
            <person name="Hale W."/>
            <person name="Jakkamsetti A."/>
            <person name="Pham P."/>
            <person name="Ruth R."/>
            <person name="San Lucas F."/>
            <person name="Warren J."/>
            <person name="Zhang J."/>
            <person name="Zhao Z."/>
            <person name="Zhou C."/>
            <person name="Zhu D."/>
            <person name="Lee S."/>
            <person name="Bess C."/>
            <person name="Blankenburg K."/>
            <person name="Forbes L."/>
            <person name="Fu Q."/>
            <person name="Gubbala S."/>
            <person name="Hirani K."/>
            <person name="Jayaseelan J.C."/>
            <person name="Lara F."/>
            <person name="Munidasa M."/>
            <person name="Palculict T."/>
            <person name="Patil S."/>
            <person name="Pu L.-L."/>
            <person name="Saada N."/>
            <person name="Tang L."/>
            <person name="Weissenberger G."/>
            <person name="Zhu Y."/>
            <person name="Hemphill L."/>
            <person name="Shang Y."/>
            <person name="Youmans B."/>
            <person name="Ayvaz T."/>
            <person name="Ross M."/>
            <person name="Santibanez J."/>
            <person name="Aqrawi P."/>
            <person name="Gross S."/>
            <person name="Joshi V."/>
            <person name="Fowler G."/>
            <person name="Nazareth L."/>
            <person name="Reid J."/>
            <person name="Worley K."/>
            <person name="Petrosino J."/>
            <person name="Highlander S."/>
            <person name="Gibbs R."/>
        </authorList>
    </citation>
    <scope>NUCLEOTIDE SEQUENCE [LARGE SCALE GENOMIC DNA]</scope>
    <source>
        <strain evidence="3">ATCC 33030</strain>
    </source>
</reference>
<name>D7WAU0_9CORY</name>
<dbReference type="STRING" id="585529.HMPREF0291_10229"/>
<dbReference type="RefSeq" id="WP_005286648.1">
    <property type="nucleotide sequence ID" value="NZ_CM000961.1"/>
</dbReference>
<accession>D7WAU0</accession>
<evidence type="ECO:0008006" key="5">
    <source>
        <dbReference type="Google" id="ProtNLM"/>
    </source>
</evidence>
<dbReference type="EMBL" id="ACLJ02000001">
    <property type="protein sequence ID" value="EFK54971.1"/>
    <property type="molecule type" value="Genomic_DNA"/>
</dbReference>
<protein>
    <recommendedName>
        <fullName evidence="5">Gram-positive signal peptide protein, YSIRK family</fullName>
    </recommendedName>
</protein>
<sequence>MFTSSRKHRTFVIAVSTAVAVSAAPAVAEADAASAQSSGAQISASIGREGSSSNLDAVEILGAAREFARDQASAIASGNPAVEGLLHGAIDNIVEFIHPGLIGEPAEENPTPVPPEPERPLTPEERGGKPIFQISW</sequence>
<evidence type="ECO:0000313" key="4">
    <source>
        <dbReference type="Proteomes" id="UP000004208"/>
    </source>
</evidence>
<evidence type="ECO:0000256" key="1">
    <source>
        <dbReference type="SAM" id="MobiDB-lite"/>
    </source>
</evidence>
<keyword evidence="2" id="KW-0732">Signal</keyword>
<dbReference type="AlphaFoldDB" id="D7WAU0"/>
<evidence type="ECO:0000256" key="2">
    <source>
        <dbReference type="SAM" id="SignalP"/>
    </source>
</evidence>
<feature type="compositionally biased region" description="Basic and acidic residues" evidence="1">
    <location>
        <begin position="116"/>
        <end position="128"/>
    </location>
</feature>
<dbReference type="HOGENOM" id="CLU_1871944_0_0_11"/>
<feature type="region of interest" description="Disordered" evidence="1">
    <location>
        <begin position="101"/>
        <end position="136"/>
    </location>
</feature>
<dbReference type="Proteomes" id="UP000004208">
    <property type="component" value="Unassembled WGS sequence"/>
</dbReference>